<dbReference type="Proteomes" id="UP000789831">
    <property type="component" value="Unassembled WGS sequence"/>
</dbReference>
<organism evidence="1 2">
    <name type="scientific">Ambispora gerdemannii</name>
    <dbReference type="NCBI Taxonomy" id="144530"/>
    <lineage>
        <taxon>Eukaryota</taxon>
        <taxon>Fungi</taxon>
        <taxon>Fungi incertae sedis</taxon>
        <taxon>Mucoromycota</taxon>
        <taxon>Glomeromycotina</taxon>
        <taxon>Glomeromycetes</taxon>
        <taxon>Archaeosporales</taxon>
        <taxon>Ambisporaceae</taxon>
        <taxon>Ambispora</taxon>
    </lineage>
</organism>
<reference evidence="1" key="1">
    <citation type="submission" date="2021-06" db="EMBL/GenBank/DDBJ databases">
        <authorList>
            <person name="Kallberg Y."/>
            <person name="Tangrot J."/>
            <person name="Rosling A."/>
        </authorList>
    </citation>
    <scope>NUCLEOTIDE SEQUENCE</scope>
    <source>
        <strain evidence="1">MT106</strain>
    </source>
</reference>
<proteinExistence type="predicted"/>
<protein>
    <submittedName>
        <fullName evidence="1">9833_t:CDS:1</fullName>
    </submittedName>
</protein>
<sequence length="59" mass="6654">MNSIHDSATELVVCQNLPDEYDFIVNQRNFNGRQYVNYSLELFNSIDPASTGITTAILT</sequence>
<gene>
    <name evidence="1" type="ORF">AGERDE_LOCUS7576</name>
</gene>
<name>A0A9N9G0Z9_9GLOM</name>
<comment type="caution">
    <text evidence="1">The sequence shown here is derived from an EMBL/GenBank/DDBJ whole genome shotgun (WGS) entry which is preliminary data.</text>
</comment>
<evidence type="ECO:0000313" key="1">
    <source>
        <dbReference type="EMBL" id="CAG8569695.1"/>
    </source>
</evidence>
<feature type="non-terminal residue" evidence="1">
    <location>
        <position position="1"/>
    </location>
</feature>
<dbReference type="AlphaFoldDB" id="A0A9N9G0Z9"/>
<accession>A0A9N9G0Z9</accession>
<evidence type="ECO:0000313" key="2">
    <source>
        <dbReference type="Proteomes" id="UP000789831"/>
    </source>
</evidence>
<keyword evidence="2" id="KW-1185">Reference proteome</keyword>
<dbReference type="EMBL" id="CAJVPL010001409">
    <property type="protein sequence ID" value="CAG8569695.1"/>
    <property type="molecule type" value="Genomic_DNA"/>
</dbReference>